<feature type="site" description="Interacts with tRNA; defines subfamily-specific binding signature" evidence="10">
    <location>
        <position position="299"/>
    </location>
</feature>
<dbReference type="InterPro" id="IPR001269">
    <property type="entry name" value="DUS_fam"/>
</dbReference>
<keyword evidence="8 10" id="KW-0560">Oxidoreductase</keyword>
<keyword evidence="7 10" id="KW-0694">RNA-binding</keyword>
<feature type="site" description="Interacts with tRNA; defines subfamily-specific binding signature" evidence="10">
    <location>
        <position position="302"/>
    </location>
</feature>
<dbReference type="PANTHER" id="PTHR42907">
    <property type="entry name" value="FMN-LINKED OXIDOREDUCTASES SUPERFAMILY PROTEIN"/>
    <property type="match status" value="1"/>
</dbReference>
<evidence type="ECO:0000256" key="7">
    <source>
        <dbReference type="ARBA" id="ARBA00022884"/>
    </source>
</evidence>
<dbReference type="SUPFAM" id="SSF51395">
    <property type="entry name" value="FMN-linked oxidoreductases"/>
    <property type="match status" value="1"/>
</dbReference>
<evidence type="ECO:0000256" key="11">
    <source>
        <dbReference type="PIRNR" id="PIRNR006621"/>
    </source>
</evidence>
<dbReference type="PANTHER" id="PTHR42907:SF1">
    <property type="entry name" value="FMN-LINKED OXIDOREDUCTASES SUPERFAMILY PROTEIN"/>
    <property type="match status" value="1"/>
</dbReference>
<comment type="catalytic activity">
    <reaction evidence="10">
        <text>5,6-dihydrouridine(20a) in tRNA + NADP(+) = uridine(20a) in tRNA + NADPH + H(+)</text>
        <dbReference type="Rhea" id="RHEA:53344"/>
        <dbReference type="Rhea" id="RHEA-COMP:13535"/>
        <dbReference type="Rhea" id="RHEA-COMP:13536"/>
        <dbReference type="ChEBI" id="CHEBI:15378"/>
        <dbReference type="ChEBI" id="CHEBI:57783"/>
        <dbReference type="ChEBI" id="CHEBI:58349"/>
        <dbReference type="ChEBI" id="CHEBI:65315"/>
        <dbReference type="ChEBI" id="CHEBI:74443"/>
    </reaction>
</comment>
<dbReference type="STRING" id="291169.A9E74_01876"/>
<dbReference type="EC" id="1.3.1.91" evidence="10"/>
<gene>
    <name evidence="15" type="primary">dus</name>
    <name evidence="10" type="synonym">dusA</name>
    <name evidence="15" type="ORF">A9E74_01876</name>
</gene>
<dbReference type="EMBL" id="MCRI01000020">
    <property type="protein sequence ID" value="ODN66403.1"/>
    <property type="molecule type" value="Genomic_DNA"/>
</dbReference>
<dbReference type="NCBIfam" id="NF008774">
    <property type="entry name" value="PRK11815.1"/>
    <property type="match status" value="1"/>
</dbReference>
<evidence type="ECO:0000256" key="5">
    <source>
        <dbReference type="ARBA" id="ARBA00022694"/>
    </source>
</evidence>
<dbReference type="PIRSF" id="PIRSF006621">
    <property type="entry name" value="Dus"/>
    <property type="match status" value="1"/>
</dbReference>
<comment type="caution">
    <text evidence="15">The sequence shown here is derived from an EMBL/GenBank/DDBJ whole genome shotgun (WGS) entry which is preliminary data.</text>
</comment>
<comment type="catalytic activity">
    <reaction evidence="10">
        <text>5,6-dihydrouridine(20a) in tRNA + NAD(+) = uridine(20a) in tRNA + NADH + H(+)</text>
        <dbReference type="Rhea" id="RHEA:53348"/>
        <dbReference type="Rhea" id="RHEA-COMP:13535"/>
        <dbReference type="Rhea" id="RHEA-COMP:13536"/>
        <dbReference type="ChEBI" id="CHEBI:15378"/>
        <dbReference type="ChEBI" id="CHEBI:57540"/>
        <dbReference type="ChEBI" id="CHEBI:57945"/>
        <dbReference type="ChEBI" id="CHEBI:65315"/>
        <dbReference type="ChEBI" id="CHEBI:74443"/>
    </reaction>
</comment>
<evidence type="ECO:0000256" key="13">
    <source>
        <dbReference type="PIRSR" id="PIRSR006621-2"/>
    </source>
</evidence>
<comment type="catalytic activity">
    <reaction evidence="10">
        <text>5,6-dihydrouridine(20) in tRNA + NADP(+) = uridine(20) in tRNA + NADPH + H(+)</text>
        <dbReference type="Rhea" id="RHEA:53336"/>
        <dbReference type="Rhea" id="RHEA-COMP:13533"/>
        <dbReference type="Rhea" id="RHEA-COMP:13534"/>
        <dbReference type="ChEBI" id="CHEBI:15378"/>
        <dbReference type="ChEBI" id="CHEBI:57783"/>
        <dbReference type="ChEBI" id="CHEBI:58349"/>
        <dbReference type="ChEBI" id="CHEBI:65315"/>
        <dbReference type="ChEBI" id="CHEBI:74443"/>
        <dbReference type="EC" id="1.3.1.91"/>
    </reaction>
</comment>
<protein>
    <recommendedName>
        <fullName evidence="10">tRNA-dihydrouridine(20/20a) synthase</fullName>
        <ecNumber evidence="10">1.3.1.91</ecNumber>
    </recommendedName>
    <alternativeName>
        <fullName evidence="10">U20-specific dihydrouridine synthase</fullName>
        <shortName evidence="10">U20-specific Dus</shortName>
    </alternativeName>
    <alternativeName>
        <fullName evidence="10">tRNA-dihydrouridine synthase A</fullName>
    </alternativeName>
</protein>
<dbReference type="AlphaFoldDB" id="A0A1E3GQS2"/>
<dbReference type="InterPro" id="IPR035587">
    <property type="entry name" value="DUS-like_FMN-bd"/>
</dbReference>
<dbReference type="GO" id="GO:0050660">
    <property type="term" value="F:flavin adenine dinucleotide binding"/>
    <property type="evidence" value="ECO:0007669"/>
    <property type="project" value="InterPro"/>
</dbReference>
<dbReference type="FunFam" id="3.20.20.70:FF:000083">
    <property type="entry name" value="tRNA-dihydrouridine(20/20a) synthase"/>
    <property type="match status" value="1"/>
</dbReference>
<evidence type="ECO:0000313" key="16">
    <source>
        <dbReference type="Proteomes" id="UP000094379"/>
    </source>
</evidence>
<dbReference type="Gene3D" id="1.20.120.1460">
    <property type="match status" value="1"/>
</dbReference>
<feature type="binding site" evidence="10 13">
    <location>
        <position position="139"/>
    </location>
    <ligand>
        <name>FMN</name>
        <dbReference type="ChEBI" id="CHEBI:58210"/>
    </ligand>
</feature>
<dbReference type="CDD" id="cd02801">
    <property type="entry name" value="DUS_like_FMN"/>
    <property type="match status" value="1"/>
</dbReference>
<name>A0A1E3GQS2_9GAMM</name>
<comment type="cofactor">
    <cofactor evidence="1 10 11 13">
        <name>FMN</name>
        <dbReference type="ChEBI" id="CHEBI:58210"/>
    </cofactor>
</comment>
<dbReference type="GO" id="GO:0000049">
    <property type="term" value="F:tRNA binding"/>
    <property type="evidence" value="ECO:0007669"/>
    <property type="project" value="UniProtKB-UniRule"/>
</dbReference>
<organism evidence="15 16">
    <name type="scientific">Methylophaga muralis</name>
    <dbReference type="NCBI Taxonomy" id="291169"/>
    <lineage>
        <taxon>Bacteria</taxon>
        <taxon>Pseudomonadati</taxon>
        <taxon>Pseudomonadota</taxon>
        <taxon>Gammaproteobacteria</taxon>
        <taxon>Thiotrichales</taxon>
        <taxon>Piscirickettsiaceae</taxon>
        <taxon>Methylophaga</taxon>
    </lineage>
</organism>
<feature type="active site" description="Proton donor" evidence="10 12">
    <location>
        <position position="100"/>
    </location>
</feature>
<feature type="binding site" evidence="10 13">
    <location>
        <begin position="211"/>
        <end position="213"/>
    </location>
    <ligand>
        <name>FMN</name>
        <dbReference type="ChEBI" id="CHEBI:58210"/>
    </ligand>
</feature>
<keyword evidence="4 10" id="KW-0288">FMN</keyword>
<feature type="site" description="Interacts with tRNA; defines subfamily-specific binding signature" evidence="10">
    <location>
        <position position="183"/>
    </location>
</feature>
<dbReference type="GO" id="GO:0102266">
    <property type="term" value="F:tRNA-dihydrouridine20a synthase activity"/>
    <property type="evidence" value="ECO:0007669"/>
    <property type="project" value="RHEA"/>
</dbReference>
<dbReference type="GO" id="GO:0010181">
    <property type="term" value="F:FMN binding"/>
    <property type="evidence" value="ECO:0007669"/>
    <property type="project" value="UniProtKB-UniRule"/>
</dbReference>
<comment type="catalytic activity">
    <reaction evidence="10">
        <text>5,6-dihydrouridine(20) in tRNA + NAD(+) = uridine(20) in tRNA + NADH + H(+)</text>
        <dbReference type="Rhea" id="RHEA:53340"/>
        <dbReference type="Rhea" id="RHEA-COMP:13533"/>
        <dbReference type="Rhea" id="RHEA-COMP:13534"/>
        <dbReference type="ChEBI" id="CHEBI:15378"/>
        <dbReference type="ChEBI" id="CHEBI:57540"/>
        <dbReference type="ChEBI" id="CHEBI:57945"/>
        <dbReference type="ChEBI" id="CHEBI:65315"/>
        <dbReference type="ChEBI" id="CHEBI:74443"/>
        <dbReference type="EC" id="1.3.1.91"/>
    </reaction>
</comment>
<evidence type="ECO:0000256" key="3">
    <source>
        <dbReference type="ARBA" id="ARBA00022630"/>
    </source>
</evidence>
<dbReference type="RefSeq" id="WP_069296306.1">
    <property type="nucleotide sequence ID" value="NZ_MCRI01000020.1"/>
</dbReference>
<proteinExistence type="inferred from homology"/>
<keyword evidence="16" id="KW-1185">Reference proteome</keyword>
<dbReference type="GO" id="GO:0102264">
    <property type="term" value="F:tRNA-dihydrouridine20 synthase activity"/>
    <property type="evidence" value="ECO:0007669"/>
    <property type="project" value="UniProtKB-EC"/>
</dbReference>
<comment type="function">
    <text evidence="9 10">Catalyzes the synthesis of 5,6-dihydrouridine (D), a modified base found in the D-loop of most tRNAs, via the reduction of the C5-C6 double bond in target uridines. Specifically modifies U20 and U20a in tRNAs.</text>
</comment>
<evidence type="ECO:0000256" key="6">
    <source>
        <dbReference type="ARBA" id="ARBA00022857"/>
    </source>
</evidence>
<keyword evidence="2 10" id="KW-0820">tRNA-binding</keyword>
<feature type="site" description="Interacts with tRNA" evidence="10">
    <location>
        <position position="97"/>
    </location>
</feature>
<dbReference type="PROSITE" id="PS01136">
    <property type="entry name" value="UPF0034"/>
    <property type="match status" value="1"/>
</dbReference>
<feature type="domain" description="DUS-like FMN-binding" evidence="14">
    <location>
        <begin position="15"/>
        <end position="321"/>
    </location>
</feature>
<dbReference type="Gene3D" id="3.20.20.70">
    <property type="entry name" value="Aldolase class I"/>
    <property type="match status" value="1"/>
</dbReference>
<keyword evidence="6 10" id="KW-0521">NADP</keyword>
<feature type="binding site" evidence="10 13">
    <location>
        <position position="70"/>
    </location>
    <ligand>
        <name>FMN</name>
        <dbReference type="ChEBI" id="CHEBI:58210"/>
    </ligand>
</feature>
<evidence type="ECO:0000256" key="8">
    <source>
        <dbReference type="ARBA" id="ARBA00023002"/>
    </source>
</evidence>
<feature type="site" description="Interacts with tRNA" evidence="10">
    <location>
        <position position="186"/>
    </location>
</feature>
<evidence type="ECO:0000259" key="14">
    <source>
        <dbReference type="Pfam" id="PF01207"/>
    </source>
</evidence>
<comment type="similarity">
    <text evidence="11">Belongs to the dus family.</text>
</comment>
<feature type="binding site" evidence="10">
    <location>
        <begin position="17"/>
        <end position="19"/>
    </location>
    <ligand>
        <name>FMN</name>
        <dbReference type="ChEBI" id="CHEBI:58210"/>
    </ligand>
</feature>
<dbReference type="InterPro" id="IPR018517">
    <property type="entry name" value="tRNA_hU_synthase_CS"/>
</dbReference>
<feature type="binding site" evidence="10 13">
    <location>
        <position position="171"/>
    </location>
    <ligand>
        <name>FMN</name>
        <dbReference type="ChEBI" id="CHEBI:58210"/>
    </ligand>
</feature>
<dbReference type="NCBIfam" id="TIGR00742">
    <property type="entry name" value="yjbN"/>
    <property type="match status" value="1"/>
</dbReference>
<evidence type="ECO:0000256" key="4">
    <source>
        <dbReference type="ARBA" id="ARBA00022643"/>
    </source>
</evidence>
<evidence type="ECO:0000256" key="1">
    <source>
        <dbReference type="ARBA" id="ARBA00001917"/>
    </source>
</evidence>
<evidence type="ECO:0000256" key="12">
    <source>
        <dbReference type="PIRSR" id="PIRSR006621-1"/>
    </source>
</evidence>
<keyword evidence="3 10" id="KW-0285">Flavoprotein</keyword>
<evidence type="ECO:0000256" key="10">
    <source>
        <dbReference type="HAMAP-Rule" id="MF_02041"/>
    </source>
</evidence>
<accession>A0A1E3GQS2</accession>
<evidence type="ECO:0000313" key="15">
    <source>
        <dbReference type="EMBL" id="ODN66403.1"/>
    </source>
</evidence>
<dbReference type="InterPro" id="IPR013785">
    <property type="entry name" value="Aldolase_TIM"/>
</dbReference>
<dbReference type="Proteomes" id="UP000094379">
    <property type="component" value="Unassembled WGS sequence"/>
</dbReference>
<dbReference type="Pfam" id="PF01207">
    <property type="entry name" value="Dus"/>
    <property type="match status" value="1"/>
</dbReference>
<reference evidence="15 16" key="1">
    <citation type="submission" date="2016-07" db="EMBL/GenBank/DDBJ databases">
        <title>Draft Genome Sequence of Methylophaga muralis Bur 1.</title>
        <authorList>
            <person name="Vasilenko O.V."/>
            <person name="Doronina N.V."/>
            <person name="Shmareva M.N."/>
            <person name="Tarlachkov S.V."/>
            <person name="Mustakhimov I."/>
            <person name="Trotsenko Y.A."/>
        </authorList>
    </citation>
    <scope>NUCLEOTIDE SEQUENCE [LARGE SCALE GENOMIC DNA]</scope>
    <source>
        <strain evidence="15 16">Bur 1</strain>
    </source>
</reference>
<keyword evidence="5 10" id="KW-0819">tRNA processing</keyword>
<dbReference type="PATRIC" id="fig|291169.3.peg.1886"/>
<evidence type="ECO:0000256" key="9">
    <source>
        <dbReference type="ARBA" id="ARBA00058013"/>
    </source>
</evidence>
<evidence type="ECO:0000256" key="2">
    <source>
        <dbReference type="ARBA" id="ARBA00022555"/>
    </source>
</evidence>
<keyword evidence="13" id="KW-0547">Nucleotide-binding</keyword>
<dbReference type="HAMAP" id="MF_02041">
    <property type="entry name" value="DusA_subfam"/>
    <property type="match status" value="1"/>
</dbReference>
<comment type="similarity">
    <text evidence="10">Belongs to the Dus family. DusA subfamily.</text>
</comment>
<feature type="binding site" evidence="10 13">
    <location>
        <begin position="233"/>
        <end position="234"/>
    </location>
    <ligand>
        <name>FMN</name>
        <dbReference type="ChEBI" id="CHEBI:58210"/>
    </ligand>
</feature>
<dbReference type="InterPro" id="IPR004653">
    <property type="entry name" value="DusA"/>
</dbReference>
<sequence>MTLTTNIKFAHRLSLAPMLDWTDRDFRYLCRLISKHTLLYTEMITTGALLHGDHQRFLAHDVIEYPMALQLGGSDPAELAKCAKLGAEAGYQEINLNVGCPSDRVQNGRFGACLMAEPRLVAECVTAMKQAVDIPITVKTRLGIDEHDNYEFLREFVDAVYKAEVDAVILHARKAWLKGLSPKENRDIPPLEYEKVYQIRREFPDLHLDINGGIHTLDEAEKHLQQVDGVMMGRALYHQPYILAEADKRIFNDDRVIPSQHEIVELMLPYIEMRMKEGRPLKSITRHMLGLFQGLPGARRWRRHLSENAHLPGVGIEVVRDALKLIG</sequence>